<evidence type="ECO:0000259" key="12">
    <source>
        <dbReference type="PROSITE" id="PS50109"/>
    </source>
</evidence>
<dbReference type="GO" id="GO:0009584">
    <property type="term" value="P:detection of visible light"/>
    <property type="evidence" value="ECO:0007669"/>
    <property type="project" value="InterPro"/>
</dbReference>
<dbReference type="InterPro" id="IPR003018">
    <property type="entry name" value="GAF"/>
</dbReference>
<comment type="caution">
    <text evidence="13">The sequence shown here is derived from an EMBL/GenBank/DDBJ whole genome shotgun (WGS) entry which is preliminary data.</text>
</comment>
<dbReference type="InterPro" id="IPR036890">
    <property type="entry name" value="HATPase_C_sf"/>
</dbReference>
<name>A0A4R9K6M9_9LEPT</name>
<dbReference type="InterPro" id="IPR043150">
    <property type="entry name" value="Phytochrome_PHY_sf"/>
</dbReference>
<dbReference type="SUPFAM" id="SSF55781">
    <property type="entry name" value="GAF domain-like"/>
    <property type="match status" value="2"/>
</dbReference>
<feature type="domain" description="Phytochrome chromophore attachment site" evidence="11">
    <location>
        <begin position="138"/>
        <end position="296"/>
    </location>
</feature>
<dbReference type="InterPro" id="IPR029016">
    <property type="entry name" value="GAF-like_dom_sf"/>
</dbReference>
<dbReference type="Pfam" id="PF00512">
    <property type="entry name" value="HisKA"/>
    <property type="match status" value="1"/>
</dbReference>
<dbReference type="Pfam" id="PF01590">
    <property type="entry name" value="GAF"/>
    <property type="match status" value="1"/>
</dbReference>
<dbReference type="GO" id="GO:0009881">
    <property type="term" value="F:photoreceptor activity"/>
    <property type="evidence" value="ECO:0007669"/>
    <property type="project" value="UniProtKB-KW"/>
</dbReference>
<evidence type="ECO:0000256" key="1">
    <source>
        <dbReference type="ARBA" id="ARBA00000085"/>
    </source>
</evidence>
<dbReference type="SMART" id="SM00388">
    <property type="entry name" value="HisKA"/>
    <property type="match status" value="1"/>
</dbReference>
<evidence type="ECO:0000256" key="9">
    <source>
        <dbReference type="ARBA" id="ARBA00023170"/>
    </source>
</evidence>
<keyword evidence="8" id="KW-0157">Chromophore</keyword>
<keyword evidence="5" id="KW-0716">Sensory transduction</keyword>
<dbReference type="PANTHER" id="PTHR43047:SF72">
    <property type="entry name" value="OSMOSENSING HISTIDINE PROTEIN KINASE SLN1"/>
    <property type="match status" value="1"/>
</dbReference>
<dbReference type="InterPro" id="IPR013654">
    <property type="entry name" value="PAS_2"/>
</dbReference>
<dbReference type="Pfam" id="PF08446">
    <property type="entry name" value="PAS_2"/>
    <property type="match status" value="1"/>
</dbReference>
<dbReference type="GO" id="GO:0009927">
    <property type="term" value="F:histidine phosphotransfer kinase activity"/>
    <property type="evidence" value="ECO:0007669"/>
    <property type="project" value="TreeGrafter"/>
</dbReference>
<evidence type="ECO:0000256" key="2">
    <source>
        <dbReference type="ARBA" id="ARBA00006402"/>
    </source>
</evidence>
<dbReference type="Gene3D" id="1.10.287.130">
    <property type="match status" value="1"/>
</dbReference>
<keyword evidence="10" id="KW-0175">Coiled coil</keyword>
<feature type="domain" description="Histidine kinase" evidence="12">
    <location>
        <begin position="528"/>
        <end position="748"/>
    </location>
</feature>
<accession>A0A4R9K6M9</accession>
<evidence type="ECO:0000259" key="11">
    <source>
        <dbReference type="PROSITE" id="PS50046"/>
    </source>
</evidence>
<dbReference type="GO" id="GO:0005886">
    <property type="term" value="C:plasma membrane"/>
    <property type="evidence" value="ECO:0007669"/>
    <property type="project" value="TreeGrafter"/>
</dbReference>
<evidence type="ECO:0000256" key="6">
    <source>
        <dbReference type="ARBA" id="ARBA00022679"/>
    </source>
</evidence>
<dbReference type="SUPFAM" id="SSF55785">
    <property type="entry name" value="PYP-like sensor domain (PAS domain)"/>
    <property type="match status" value="1"/>
</dbReference>
<evidence type="ECO:0000256" key="3">
    <source>
        <dbReference type="ARBA" id="ARBA00012438"/>
    </source>
</evidence>
<dbReference type="InterPro" id="IPR035965">
    <property type="entry name" value="PAS-like_dom_sf"/>
</dbReference>
<dbReference type="PANTHER" id="PTHR43047">
    <property type="entry name" value="TWO-COMPONENT HISTIDINE PROTEIN KINASE"/>
    <property type="match status" value="1"/>
</dbReference>
<dbReference type="Gene3D" id="3.30.450.270">
    <property type="match status" value="1"/>
</dbReference>
<evidence type="ECO:0000256" key="4">
    <source>
        <dbReference type="ARBA" id="ARBA00022543"/>
    </source>
</evidence>
<dbReference type="Gene3D" id="3.30.450.40">
    <property type="match status" value="1"/>
</dbReference>
<dbReference type="EC" id="2.7.13.3" evidence="3"/>
<evidence type="ECO:0000256" key="7">
    <source>
        <dbReference type="ARBA" id="ARBA00022777"/>
    </source>
</evidence>
<evidence type="ECO:0000313" key="13">
    <source>
        <dbReference type="EMBL" id="TGL61216.1"/>
    </source>
</evidence>
<keyword evidence="9" id="KW-0675">Receptor</keyword>
<evidence type="ECO:0000256" key="10">
    <source>
        <dbReference type="SAM" id="Coils"/>
    </source>
</evidence>
<keyword evidence="4" id="KW-0600">Photoreceptor protein</keyword>
<dbReference type="GO" id="GO:0006355">
    <property type="term" value="P:regulation of DNA-templated transcription"/>
    <property type="evidence" value="ECO:0007669"/>
    <property type="project" value="InterPro"/>
</dbReference>
<gene>
    <name evidence="13" type="ORF">EHQ58_05395</name>
</gene>
<feature type="coiled-coil region" evidence="10">
    <location>
        <begin position="494"/>
        <end position="521"/>
    </location>
</feature>
<dbReference type="Proteomes" id="UP000297693">
    <property type="component" value="Unassembled WGS sequence"/>
</dbReference>
<dbReference type="PRINTS" id="PR01033">
    <property type="entry name" value="PHYTOCHROME"/>
</dbReference>
<dbReference type="SMART" id="SM00387">
    <property type="entry name" value="HATPase_c"/>
    <property type="match status" value="1"/>
</dbReference>
<comment type="similarity">
    <text evidence="2">In the N-terminal section; belongs to the phytochrome family.</text>
</comment>
<sequence>MLDEKSRICDSEPIHLINELQDFGLLIILSPQTKTIIAVGENVKDYLNRPPDDVLNHSIDHFLPELNDHLIELDEKLAQVKNNVLSLVFTKGKTIYFVNVRKIDAFILLEVEAEEERPAVNAAQDFNSYMASILSSKDLSQVYDFSVKTIQKLAHFDRVVLYKFKEDFSGEVIAESKKENIDSLLGFHFPASDIPLPARKMFENNPIRVVKRKADRILKIIRNREYSEFSFNLGGAGLRAPHPQHMEYLSNMGIDTSVSLSLVCEGRLWGLIICHNLKTSVPRPSVKNYLSIFANLVSVQIDLMLRNEISVSSLEIEKHLLQLIGKINQSPIEEITTIFEKEAPFLSKVMKADGFVFQWKGKVQTFGETPSVSVLNEILDFLDKNHNQKMFYTDQLGFLPNFEREEFHFFPGVLALPISFLLGCRLIWLKKELPRTILWGGNPDHNISISTEGVSPRKSFEKFIQTVKGKSEPWSKTKLSAIEGFLDVRDIIERKLLKEDLEQSLVRIKNSEEELRNLNQTKDRFFSIISHNLRSPFSGLIGMSELLLDALGDKENLDILEVEDYARNISNSADQAFKLINNLFEWGKLQTGKFKINRSNFELFSFVDELKFTFIPKFNEKKVVLKIISEENLSVHSDDRVIFSILTHVLSNAKKYSNRFDEVVCKLSQQDSMLKIDIIDGGVGMSQQDLEKLFKIESKFLNPGTEGENGTGLGLIIAREYLKLLEGEIRVTSEIGKGTHVNIQVPKN</sequence>
<evidence type="ECO:0000256" key="5">
    <source>
        <dbReference type="ARBA" id="ARBA00022606"/>
    </source>
</evidence>
<dbReference type="InterPro" id="IPR003594">
    <property type="entry name" value="HATPase_dom"/>
</dbReference>
<dbReference type="GO" id="GO:0000155">
    <property type="term" value="F:phosphorelay sensor kinase activity"/>
    <property type="evidence" value="ECO:0007669"/>
    <property type="project" value="InterPro"/>
</dbReference>
<dbReference type="InterPro" id="IPR003661">
    <property type="entry name" value="HisK_dim/P_dom"/>
</dbReference>
<dbReference type="SMART" id="SM00065">
    <property type="entry name" value="GAF"/>
    <property type="match status" value="1"/>
</dbReference>
<dbReference type="Gene3D" id="3.30.565.10">
    <property type="entry name" value="Histidine kinase-like ATPase, C-terminal domain"/>
    <property type="match status" value="1"/>
</dbReference>
<dbReference type="PROSITE" id="PS50046">
    <property type="entry name" value="PHYTOCHROME_2"/>
    <property type="match status" value="1"/>
</dbReference>
<evidence type="ECO:0000313" key="14">
    <source>
        <dbReference type="Proteomes" id="UP000297693"/>
    </source>
</evidence>
<keyword evidence="6" id="KW-0808">Transferase</keyword>
<keyword evidence="14" id="KW-1185">Reference proteome</keyword>
<dbReference type="OrthoDB" id="340007at2"/>
<dbReference type="InterPro" id="IPR016132">
    <property type="entry name" value="Phyto_chromo_attachment"/>
</dbReference>
<dbReference type="Pfam" id="PF00360">
    <property type="entry name" value="PHY"/>
    <property type="match status" value="1"/>
</dbReference>
<dbReference type="SUPFAM" id="SSF55874">
    <property type="entry name" value="ATPase domain of HSP90 chaperone/DNA topoisomerase II/histidine kinase"/>
    <property type="match status" value="1"/>
</dbReference>
<dbReference type="RefSeq" id="WP_135622857.1">
    <property type="nucleotide sequence ID" value="NZ_RQGD01000020.1"/>
</dbReference>
<dbReference type="SUPFAM" id="SSF47384">
    <property type="entry name" value="Homodimeric domain of signal transducing histidine kinase"/>
    <property type="match status" value="1"/>
</dbReference>
<dbReference type="InterPro" id="IPR005467">
    <property type="entry name" value="His_kinase_dom"/>
</dbReference>
<protein>
    <recommendedName>
        <fullName evidence="3">histidine kinase</fullName>
        <ecNumber evidence="3">2.7.13.3</ecNumber>
    </recommendedName>
</protein>
<dbReference type="InterPro" id="IPR013515">
    <property type="entry name" value="Phytochrome_cen-reg"/>
</dbReference>
<organism evidence="13 14">
    <name type="scientific">Leptospira ognonensis</name>
    <dbReference type="NCBI Taxonomy" id="2484945"/>
    <lineage>
        <taxon>Bacteria</taxon>
        <taxon>Pseudomonadati</taxon>
        <taxon>Spirochaetota</taxon>
        <taxon>Spirochaetia</taxon>
        <taxon>Leptospirales</taxon>
        <taxon>Leptospiraceae</taxon>
        <taxon>Leptospira</taxon>
    </lineage>
</organism>
<dbReference type="AlphaFoldDB" id="A0A4R9K6M9"/>
<dbReference type="EMBL" id="RQGD01000020">
    <property type="protein sequence ID" value="TGL61216.1"/>
    <property type="molecule type" value="Genomic_DNA"/>
</dbReference>
<dbReference type="InterPro" id="IPR001294">
    <property type="entry name" value="Phytochrome"/>
</dbReference>
<dbReference type="InterPro" id="IPR036097">
    <property type="entry name" value="HisK_dim/P_sf"/>
</dbReference>
<comment type="catalytic activity">
    <reaction evidence="1">
        <text>ATP + protein L-histidine = ADP + protein N-phospho-L-histidine.</text>
        <dbReference type="EC" id="2.7.13.3"/>
    </reaction>
</comment>
<dbReference type="PROSITE" id="PS50109">
    <property type="entry name" value="HIS_KIN"/>
    <property type="match status" value="1"/>
</dbReference>
<evidence type="ECO:0000256" key="8">
    <source>
        <dbReference type="ARBA" id="ARBA00022991"/>
    </source>
</evidence>
<dbReference type="Gene3D" id="3.30.450.20">
    <property type="entry name" value="PAS domain"/>
    <property type="match status" value="1"/>
</dbReference>
<reference evidence="13" key="1">
    <citation type="journal article" date="2019" name="PLoS Negl. Trop. Dis.">
        <title>Revisiting the worldwide diversity of Leptospira species in the environment.</title>
        <authorList>
            <person name="Vincent A.T."/>
            <person name="Schiettekatte O."/>
            <person name="Bourhy P."/>
            <person name="Veyrier F.J."/>
            <person name="Picardeau M."/>
        </authorList>
    </citation>
    <scope>NUCLEOTIDE SEQUENCE [LARGE SCALE GENOMIC DNA]</scope>
    <source>
        <strain evidence="13">201702476</strain>
    </source>
</reference>
<dbReference type="Pfam" id="PF02518">
    <property type="entry name" value="HATPase_c"/>
    <property type="match status" value="1"/>
</dbReference>
<keyword evidence="7" id="KW-0418">Kinase</keyword>
<dbReference type="CDD" id="cd00082">
    <property type="entry name" value="HisKA"/>
    <property type="match status" value="1"/>
</dbReference>
<proteinExistence type="inferred from homology"/>